<dbReference type="EMBL" id="BAAAYL010000001">
    <property type="protein sequence ID" value="GAA3370522.1"/>
    <property type="molecule type" value="Genomic_DNA"/>
</dbReference>
<accession>A0ABP6S8F8</accession>
<name>A0ABP6S8F8_9ACTN</name>
<evidence type="ECO:0000313" key="2">
    <source>
        <dbReference type="Proteomes" id="UP001499990"/>
    </source>
</evidence>
<dbReference type="Proteomes" id="UP001499990">
    <property type="component" value="Unassembled WGS sequence"/>
</dbReference>
<comment type="caution">
    <text evidence="1">The sequence shown here is derived from an EMBL/GenBank/DDBJ whole genome shotgun (WGS) entry which is preliminary data.</text>
</comment>
<gene>
    <name evidence="1" type="ORF">GCM10020367_17480</name>
</gene>
<proteinExistence type="predicted"/>
<protein>
    <submittedName>
        <fullName evidence="1">Uncharacterized protein</fullName>
    </submittedName>
</protein>
<evidence type="ECO:0000313" key="1">
    <source>
        <dbReference type="EMBL" id="GAA3370522.1"/>
    </source>
</evidence>
<reference evidence="2" key="1">
    <citation type="journal article" date="2019" name="Int. J. Syst. Evol. Microbiol.">
        <title>The Global Catalogue of Microorganisms (GCM) 10K type strain sequencing project: providing services to taxonomists for standard genome sequencing and annotation.</title>
        <authorList>
            <consortium name="The Broad Institute Genomics Platform"/>
            <consortium name="The Broad Institute Genome Sequencing Center for Infectious Disease"/>
            <person name="Wu L."/>
            <person name="Ma J."/>
        </authorList>
    </citation>
    <scope>NUCLEOTIDE SEQUENCE [LARGE SCALE GENOMIC DNA]</scope>
    <source>
        <strain evidence="2">JCM 9651</strain>
    </source>
</reference>
<keyword evidence="2" id="KW-1185">Reference proteome</keyword>
<organism evidence="1 2">
    <name type="scientific">Streptomyces sannanensis</name>
    <dbReference type="NCBI Taxonomy" id="285536"/>
    <lineage>
        <taxon>Bacteria</taxon>
        <taxon>Bacillati</taxon>
        <taxon>Actinomycetota</taxon>
        <taxon>Actinomycetes</taxon>
        <taxon>Kitasatosporales</taxon>
        <taxon>Streptomycetaceae</taxon>
        <taxon>Streptomyces</taxon>
    </lineage>
</organism>
<sequence length="133" mass="14690">MGKGEVDSNGHPERKGGRLFSFGRASLMAFVLVWGTSSCSPAPEPVVAVESLDGATVRLLTMTCDEFIVERFSVHQNGNYKGPLRKWAVSRDFTGPDLKSVQVFREPEGWRTYGSGITRFERGATYVASVRWG</sequence>